<evidence type="ECO:0000313" key="2">
    <source>
        <dbReference type="Proteomes" id="UP000036367"/>
    </source>
</evidence>
<evidence type="ECO:0000313" key="1">
    <source>
        <dbReference type="EMBL" id="KLU03250.1"/>
    </source>
</evidence>
<sequence length="81" mass="9243">MWAGLRPQDWVDHAATTQSIQIVISALDFWIRGRYLPQPIEKRCWFTRVLKDAQPPTADQSARHQVSPNPGAAEVCWQDVS</sequence>
<dbReference type="AlphaFoldDB" id="A0A0J1B8V2"/>
<organism evidence="1 2">
    <name type="scientific">Rhodopirellula islandica</name>
    <dbReference type="NCBI Taxonomy" id="595434"/>
    <lineage>
        <taxon>Bacteria</taxon>
        <taxon>Pseudomonadati</taxon>
        <taxon>Planctomycetota</taxon>
        <taxon>Planctomycetia</taxon>
        <taxon>Pirellulales</taxon>
        <taxon>Pirellulaceae</taxon>
        <taxon>Rhodopirellula</taxon>
    </lineage>
</organism>
<dbReference type="EMBL" id="LECT01000038">
    <property type="protein sequence ID" value="KLU03250.1"/>
    <property type="molecule type" value="Genomic_DNA"/>
</dbReference>
<reference evidence="1" key="1">
    <citation type="submission" date="2015-05" db="EMBL/GenBank/DDBJ databases">
        <title>Permanent draft genome of Rhodopirellula islandicus K833.</title>
        <authorList>
            <person name="Kizina J."/>
            <person name="Richter M."/>
            <person name="Glockner F.O."/>
            <person name="Harder J."/>
        </authorList>
    </citation>
    <scope>NUCLEOTIDE SEQUENCE [LARGE SCALE GENOMIC DNA]</scope>
    <source>
        <strain evidence="1">K833</strain>
    </source>
</reference>
<protein>
    <submittedName>
        <fullName evidence="1">Uncharacterized protein</fullName>
    </submittedName>
</protein>
<proteinExistence type="predicted"/>
<dbReference type="STRING" id="595434.RISK_004562"/>
<dbReference type="Proteomes" id="UP000036367">
    <property type="component" value="Unassembled WGS sequence"/>
</dbReference>
<accession>A0A0J1B8V2</accession>
<dbReference type="PATRIC" id="fig|595434.4.peg.4336"/>
<name>A0A0J1B8V2_RHOIS</name>
<keyword evidence="2" id="KW-1185">Reference proteome</keyword>
<gene>
    <name evidence="1" type="ORF">RISK_004562</name>
</gene>
<comment type="caution">
    <text evidence="1">The sequence shown here is derived from an EMBL/GenBank/DDBJ whole genome shotgun (WGS) entry which is preliminary data.</text>
</comment>